<protein>
    <submittedName>
        <fullName evidence="2">Uncharacterized protein</fullName>
    </submittedName>
</protein>
<dbReference type="EMBL" id="ASPP01016753">
    <property type="protein sequence ID" value="ETO17380.1"/>
    <property type="molecule type" value="Genomic_DNA"/>
</dbReference>
<reference evidence="2 3" key="1">
    <citation type="journal article" date="2013" name="Curr. Biol.">
        <title>The Genome of the Foraminiferan Reticulomyxa filosa.</title>
        <authorList>
            <person name="Glockner G."/>
            <person name="Hulsmann N."/>
            <person name="Schleicher M."/>
            <person name="Noegel A.A."/>
            <person name="Eichinger L."/>
            <person name="Gallinger C."/>
            <person name="Pawlowski J."/>
            <person name="Sierra R."/>
            <person name="Euteneuer U."/>
            <person name="Pillet L."/>
            <person name="Moustafa A."/>
            <person name="Platzer M."/>
            <person name="Groth M."/>
            <person name="Szafranski K."/>
            <person name="Schliwa M."/>
        </authorList>
    </citation>
    <scope>NUCLEOTIDE SEQUENCE [LARGE SCALE GENOMIC DNA]</scope>
</reference>
<comment type="caution">
    <text evidence="2">The sequence shown here is derived from an EMBL/GenBank/DDBJ whole genome shotgun (WGS) entry which is preliminary data.</text>
</comment>
<feature type="region of interest" description="Disordered" evidence="1">
    <location>
        <begin position="1"/>
        <end position="32"/>
    </location>
</feature>
<organism evidence="2 3">
    <name type="scientific">Reticulomyxa filosa</name>
    <dbReference type="NCBI Taxonomy" id="46433"/>
    <lineage>
        <taxon>Eukaryota</taxon>
        <taxon>Sar</taxon>
        <taxon>Rhizaria</taxon>
        <taxon>Retaria</taxon>
        <taxon>Foraminifera</taxon>
        <taxon>Monothalamids</taxon>
        <taxon>Reticulomyxidae</taxon>
        <taxon>Reticulomyxa</taxon>
    </lineage>
</organism>
<feature type="compositionally biased region" description="Low complexity" evidence="1">
    <location>
        <begin position="11"/>
        <end position="22"/>
    </location>
</feature>
<keyword evidence="3" id="KW-1185">Reference proteome</keyword>
<name>X6MWD9_RETFI</name>
<evidence type="ECO:0000256" key="1">
    <source>
        <dbReference type="SAM" id="MobiDB-lite"/>
    </source>
</evidence>
<evidence type="ECO:0000313" key="2">
    <source>
        <dbReference type="EMBL" id="ETO17380.1"/>
    </source>
</evidence>
<sequence length="90" mass="9805">MASVIPSSGYGNANNNANNPGNRHNSRLGGNQMKAIANAVNPSTKKEDLKLKNILLRIKKPGSDNASDCRAFWNDVVFFDLIGTMKKQIC</sequence>
<evidence type="ECO:0000313" key="3">
    <source>
        <dbReference type="Proteomes" id="UP000023152"/>
    </source>
</evidence>
<feature type="compositionally biased region" description="Polar residues" evidence="1">
    <location>
        <begin position="1"/>
        <end position="10"/>
    </location>
</feature>
<dbReference type="Proteomes" id="UP000023152">
    <property type="component" value="Unassembled WGS sequence"/>
</dbReference>
<accession>X6MWD9</accession>
<dbReference type="AlphaFoldDB" id="X6MWD9"/>
<proteinExistence type="predicted"/>
<gene>
    <name evidence="2" type="ORF">RFI_19943</name>
</gene>